<keyword evidence="4" id="KW-1185">Reference proteome</keyword>
<feature type="compositionally biased region" description="Basic and acidic residues" evidence="1">
    <location>
        <begin position="97"/>
        <end position="106"/>
    </location>
</feature>
<evidence type="ECO:0000313" key="3">
    <source>
        <dbReference type="EMBL" id="RZT86143.1"/>
    </source>
</evidence>
<keyword evidence="2" id="KW-0472">Membrane</keyword>
<evidence type="ECO:0000256" key="1">
    <source>
        <dbReference type="SAM" id="MobiDB-lite"/>
    </source>
</evidence>
<dbReference type="AlphaFoldDB" id="A0A4Q7V0M6"/>
<feature type="transmembrane region" description="Helical" evidence="2">
    <location>
        <begin position="43"/>
        <end position="69"/>
    </location>
</feature>
<name>A0A4Q7V0M6_PSEST</name>
<evidence type="ECO:0000313" key="4">
    <source>
        <dbReference type="Proteomes" id="UP000291591"/>
    </source>
</evidence>
<feature type="transmembrane region" description="Helical" evidence="2">
    <location>
        <begin position="20"/>
        <end position="37"/>
    </location>
</feature>
<keyword evidence="2" id="KW-0812">Transmembrane</keyword>
<gene>
    <name evidence="3" type="ORF">EV383_3032</name>
</gene>
<comment type="caution">
    <text evidence="3">The sequence shown here is derived from an EMBL/GenBank/DDBJ whole genome shotgun (WGS) entry which is preliminary data.</text>
</comment>
<reference evidence="3 4" key="1">
    <citation type="submission" date="2019-02" db="EMBL/GenBank/DDBJ databases">
        <title>Sequencing the genomes of 1000 actinobacteria strains.</title>
        <authorList>
            <person name="Klenk H.-P."/>
        </authorList>
    </citation>
    <scope>NUCLEOTIDE SEQUENCE [LARGE SCALE GENOMIC DNA]</scope>
    <source>
        <strain evidence="3 4">DSM 45779</strain>
    </source>
</reference>
<evidence type="ECO:0000256" key="2">
    <source>
        <dbReference type="SAM" id="Phobius"/>
    </source>
</evidence>
<dbReference type="Pfam" id="PF11755">
    <property type="entry name" value="DUF3311"/>
    <property type="match status" value="1"/>
</dbReference>
<dbReference type="EMBL" id="SHKL01000001">
    <property type="protein sequence ID" value="RZT86143.1"/>
    <property type="molecule type" value="Genomic_DNA"/>
</dbReference>
<protein>
    <submittedName>
        <fullName evidence="3">Uncharacterized protein DUF3311</fullName>
    </submittedName>
</protein>
<dbReference type="Proteomes" id="UP000291591">
    <property type="component" value="Unassembled WGS sequence"/>
</dbReference>
<organism evidence="3 4">
    <name type="scientific">Pseudonocardia sediminis</name>
    <dbReference type="NCBI Taxonomy" id="1397368"/>
    <lineage>
        <taxon>Bacteria</taxon>
        <taxon>Bacillati</taxon>
        <taxon>Actinomycetota</taxon>
        <taxon>Actinomycetes</taxon>
        <taxon>Pseudonocardiales</taxon>
        <taxon>Pseudonocardiaceae</taxon>
        <taxon>Pseudonocardia</taxon>
    </lineage>
</organism>
<sequence length="106" mass="10853">MGEAPAGRTGVGVFRGRGSLAWLLVVPVLYVGALPLVNRVEPLVFGLPFLAVWLFGATLLTPLAVWLAARGDPVWRSGGAGPAATGNAPEPGGGGADRPDVPEDLR</sequence>
<feature type="region of interest" description="Disordered" evidence="1">
    <location>
        <begin position="78"/>
        <end position="106"/>
    </location>
</feature>
<dbReference type="InterPro" id="IPR021741">
    <property type="entry name" value="DUF3311"/>
</dbReference>
<proteinExistence type="predicted"/>
<accession>A0A4Q7V0M6</accession>
<keyword evidence="2" id="KW-1133">Transmembrane helix</keyword>